<dbReference type="PROSITE" id="PS50011">
    <property type="entry name" value="PROTEIN_KINASE_DOM"/>
    <property type="match status" value="1"/>
</dbReference>
<dbReference type="InterPro" id="IPR011990">
    <property type="entry name" value="TPR-like_helical_dom_sf"/>
</dbReference>
<gene>
    <name evidence="9" type="ORF">ACE1CA_10170</name>
</gene>
<dbReference type="PROSITE" id="PS00108">
    <property type="entry name" value="PROTEIN_KINASE_ST"/>
    <property type="match status" value="1"/>
</dbReference>
<dbReference type="SUPFAM" id="SSF48452">
    <property type="entry name" value="TPR-like"/>
    <property type="match status" value="1"/>
</dbReference>
<dbReference type="Gene3D" id="1.10.287.130">
    <property type="match status" value="1"/>
</dbReference>
<organism evidence="9 10">
    <name type="scientific">Floridaenema evergladense BLCC-F167</name>
    <dbReference type="NCBI Taxonomy" id="3153639"/>
    <lineage>
        <taxon>Bacteria</taxon>
        <taxon>Bacillati</taxon>
        <taxon>Cyanobacteriota</taxon>
        <taxon>Cyanophyceae</taxon>
        <taxon>Oscillatoriophycideae</taxon>
        <taxon>Aerosakkonematales</taxon>
        <taxon>Aerosakkonemataceae</taxon>
        <taxon>Floridanema</taxon>
        <taxon>Floridanema evergladense</taxon>
    </lineage>
</organism>
<dbReference type="InterPro" id="IPR036890">
    <property type="entry name" value="HATPase_C_sf"/>
</dbReference>
<dbReference type="SUPFAM" id="SSF52540">
    <property type="entry name" value="P-loop containing nucleoside triphosphate hydrolases"/>
    <property type="match status" value="1"/>
</dbReference>
<sequence>MSISALSNLPGYEITEQLYTGTRTLVYRGIRISDRQSVIIKILRSSHPNFNELVQFRNQYTIAKNLDLPNIIKTFTLEVYGNSYALVMENFGGISLFDYLSFTADSLKCSYLPLLEFLEIAIQLTEVLQYLYQNRVIHKDIKPANILINPHTKQVKLIDFSIASLLPRETEEIQNANALEGTLAYLSPEQTGRMNRGIDYRSDFYSLGVTFYELLTGVLPFSAEEPMELVHCHLAKQPIRIDEINREIPLVLSEIVSKLMAKNAEERYQSAWGIKHDLDICLAQLQTTGVIEPFEIAKRDISDRFLIPEKLYGRETEVNQLLTAFDRVANGTTEMMLVAGFSGVGKTAAINEVHKPIVRQRGYFIKGKYEQFQRNIPLKAFVQAFRDLIGQLLSESEQQLQTWKTQILTAVGDNGQVLIDVIPELENIIGKQPPVLELSGTAAQNRFNLLFPKFVQVFTSKKHPLVMFLDDLQWADSASLNLLKLLMQDAGYLLILGAYRDNEVFPLHPFILTVDEIVKTGATVNTITLPPLKESDMNCLIADTLNCELSLAQDLTKLIYQKTQGNPFFATQFLKALHDEKLITFNWEIQHWQCDISQVKALAITDDVVEFMAWQLQKLPRETQDILKLAACMGAQFDLHTLAIVSQQSETETAARLWRALQEGLILPMSKIYKFYQLEVDDNLNSENEKVNQENPRYRFLHDRVQQAAYSLIPEDRKQITHWKIGQLLLQGLSHQQQIEEIFNLVNQLNLGRFVISSQEQKQQLAQLNLQAGQKAKISAAYQAAQNYCAIGIDLLPKEAWQTDYQLVYKLYCNGSEAAYLCGNFEQAEVLYATAIVQAQTSLDKAVIYRIQMTQYQLQGRNAEAIAIQRQSLKLLGWTVPETPENIQSSLDEQIKTVNKFLEQQRIESILELPKMEDAIIAEMLRILQILFYAAWLNGESTLALLALAKMTTLSLEYGNSDMSPFGYVGYGLIVNALLKKAALAYQFGNMAVQLCEQFDNADVRGMTNFLFAADVHSWSRPLREADTYYENAFKYGMEAGNWLTVSFMMMQSGSDRLTYGKQLDELYAIAKIHADFLHQIKSLENLDALIVGVLQPIRHLLGLTKTILSFDDDSFSETEFLQKYCHNPYHLAWLYSVKIRHAYLFDQPATYPDLIPQLSIIENTISSHAKVPSSVFYVALMHVVLIEISSDKLTRESHWQALASLEEKLEQWQKNCPANIGHKYLLLQAEKARIDGRKAEAIDFYEQAIAQAKTQNYIYEEAIANELAAKFYLSWGKEKIASGYMQEAYYCYARWGTRAKIADLEQHYPELLGAILQPINLAIKSGATLSGTLSRTSNSTSHNQNVWLDFPVVMKAAQAISEEIELEKLLTTLMQIVLASAGAQTGFLVIDRQTEWVVVARANQNHTENLQIPLAECQELPQSLIYSVIRSQTTAVFDNLSLSEQLMSDRYIITHQPKSALCIPISKQGKLIAILYLENNLTEGAFTSDRIETLQLLTSQAAISIENARLYQQVENYSHTLEAEVARKTEELSQKATDLEQTLQNLQQTQAQLIQSEKMSALGQLVAGIAHEINNPVTFIHGNLPHIENYLKNLLSLLEIYQQEYPQDNSVIKAKIEEIDLDFIWKDAIKILQSMKVGSERIEQIILSLQNFSRLNESQTKSVDLHKGIDSTLLILQSRFQNSDDRPKIQVIKEYGNLPLVACYASEMNQVFLNIISNAIDALEEVSKTNKNPSIKIQTEVREKEWVRIAIADNGNGIPAHIQKRIFEPFFTTKPVGSGTGLGLSVSYAIVKKHGGQLICDSPVGRGAKFVIEIPINYPR</sequence>
<dbReference type="InterPro" id="IPR011009">
    <property type="entry name" value="Kinase-like_dom_sf"/>
</dbReference>
<feature type="domain" description="Protein kinase" evidence="7">
    <location>
        <begin position="12"/>
        <end position="279"/>
    </location>
</feature>
<dbReference type="PANTHER" id="PTHR43642:SF1">
    <property type="entry name" value="HYBRID SIGNAL TRANSDUCTION HISTIDINE KINASE G"/>
    <property type="match status" value="1"/>
</dbReference>
<accession>A0ABV4WIK7</accession>
<evidence type="ECO:0000256" key="2">
    <source>
        <dbReference type="ARBA" id="ARBA00012438"/>
    </source>
</evidence>
<reference evidence="9 10" key="1">
    <citation type="submission" date="2024-09" db="EMBL/GenBank/DDBJ databases">
        <title>Floridaenema gen nov. (Aerosakkonemataceae, Aerosakkonematales ord. nov., Cyanobacteria) from benthic tropical and subtropical fresh waters, with the description of four new species.</title>
        <authorList>
            <person name="Moretto J.A."/>
            <person name="Berthold D.E."/>
            <person name="Lefler F.W."/>
            <person name="Huang I.-S."/>
            <person name="Laughinghouse H. IV."/>
        </authorList>
    </citation>
    <scope>NUCLEOTIDE SEQUENCE [LARGE SCALE GENOMIC DNA]</scope>
    <source>
        <strain evidence="9 10">BLCC-F167</strain>
    </source>
</reference>
<keyword evidence="3" id="KW-0597">Phosphoprotein</keyword>
<dbReference type="Gene3D" id="3.30.565.10">
    <property type="entry name" value="Histidine kinase-like ATPase, C-terminal domain"/>
    <property type="match status" value="1"/>
</dbReference>
<dbReference type="PANTHER" id="PTHR43642">
    <property type="entry name" value="HYBRID SIGNAL TRANSDUCTION HISTIDINE KINASE G"/>
    <property type="match status" value="1"/>
</dbReference>
<dbReference type="RefSeq" id="WP_413277314.1">
    <property type="nucleotide sequence ID" value="NZ_JBHFNT010000075.1"/>
</dbReference>
<evidence type="ECO:0000259" key="7">
    <source>
        <dbReference type="PROSITE" id="PS50011"/>
    </source>
</evidence>
<dbReference type="InterPro" id="IPR041664">
    <property type="entry name" value="AAA_16"/>
</dbReference>
<evidence type="ECO:0000259" key="8">
    <source>
        <dbReference type="PROSITE" id="PS50109"/>
    </source>
</evidence>
<dbReference type="Pfam" id="PF02518">
    <property type="entry name" value="HATPase_c"/>
    <property type="match status" value="1"/>
</dbReference>
<dbReference type="SMART" id="SM00220">
    <property type="entry name" value="S_TKc"/>
    <property type="match status" value="1"/>
</dbReference>
<dbReference type="InterPro" id="IPR003594">
    <property type="entry name" value="HATPase_dom"/>
</dbReference>
<dbReference type="InterPro" id="IPR004358">
    <property type="entry name" value="Sig_transdc_His_kin-like_C"/>
</dbReference>
<proteinExistence type="predicted"/>
<dbReference type="InterPro" id="IPR008271">
    <property type="entry name" value="Ser/Thr_kinase_AS"/>
</dbReference>
<evidence type="ECO:0000256" key="4">
    <source>
        <dbReference type="ARBA" id="ARBA00022777"/>
    </source>
</evidence>
<dbReference type="EC" id="2.7.13.3" evidence="2"/>
<dbReference type="EMBL" id="JBHFNT010000075">
    <property type="protein sequence ID" value="MFB2834885.1"/>
    <property type="molecule type" value="Genomic_DNA"/>
</dbReference>
<dbReference type="InterPro" id="IPR003018">
    <property type="entry name" value="GAF"/>
</dbReference>
<dbReference type="SUPFAM" id="SSF55874">
    <property type="entry name" value="ATPase domain of HSP90 chaperone/DNA topoisomerase II/histidine kinase"/>
    <property type="match status" value="1"/>
</dbReference>
<dbReference type="CDD" id="cd14014">
    <property type="entry name" value="STKc_PknB_like"/>
    <property type="match status" value="1"/>
</dbReference>
<keyword evidence="10" id="KW-1185">Reference proteome</keyword>
<dbReference type="PRINTS" id="PR00344">
    <property type="entry name" value="BCTRLSENSOR"/>
</dbReference>
<dbReference type="SUPFAM" id="SSF47384">
    <property type="entry name" value="Homodimeric domain of signal transducing histidine kinase"/>
    <property type="match status" value="1"/>
</dbReference>
<feature type="domain" description="Histidine kinase" evidence="8">
    <location>
        <begin position="1569"/>
        <end position="1819"/>
    </location>
</feature>
<dbReference type="Gene3D" id="3.40.50.300">
    <property type="entry name" value="P-loop containing nucleotide triphosphate hydrolases"/>
    <property type="match status" value="1"/>
</dbReference>
<feature type="coiled-coil region" evidence="6">
    <location>
        <begin position="1530"/>
        <end position="1560"/>
    </location>
</feature>
<dbReference type="InterPro" id="IPR053159">
    <property type="entry name" value="Hybrid_Histidine_Kinase"/>
</dbReference>
<evidence type="ECO:0000256" key="3">
    <source>
        <dbReference type="ARBA" id="ARBA00022553"/>
    </source>
</evidence>
<evidence type="ECO:0000256" key="6">
    <source>
        <dbReference type="SAM" id="Coils"/>
    </source>
</evidence>
<dbReference type="PROSITE" id="PS50109">
    <property type="entry name" value="HIS_KIN"/>
    <property type="match status" value="1"/>
</dbReference>
<keyword evidence="4" id="KW-0418">Kinase</keyword>
<dbReference type="Proteomes" id="UP001576780">
    <property type="component" value="Unassembled WGS sequence"/>
</dbReference>
<evidence type="ECO:0000313" key="9">
    <source>
        <dbReference type="EMBL" id="MFB2834885.1"/>
    </source>
</evidence>
<dbReference type="SUPFAM" id="SSF56112">
    <property type="entry name" value="Protein kinase-like (PK-like)"/>
    <property type="match status" value="1"/>
</dbReference>
<name>A0ABV4WIK7_9CYAN</name>
<dbReference type="Gene3D" id="3.30.450.40">
    <property type="match status" value="1"/>
</dbReference>
<keyword evidence="4" id="KW-0808">Transferase</keyword>
<dbReference type="Gene3D" id="3.30.200.20">
    <property type="entry name" value="Phosphorylase Kinase, domain 1"/>
    <property type="match status" value="1"/>
</dbReference>
<evidence type="ECO:0000256" key="1">
    <source>
        <dbReference type="ARBA" id="ARBA00000085"/>
    </source>
</evidence>
<dbReference type="Pfam" id="PF01590">
    <property type="entry name" value="GAF"/>
    <property type="match status" value="1"/>
</dbReference>
<keyword evidence="5" id="KW-0902">Two-component regulatory system</keyword>
<keyword evidence="6" id="KW-0175">Coiled coil</keyword>
<dbReference type="InterPro" id="IPR005467">
    <property type="entry name" value="His_kinase_dom"/>
</dbReference>
<comment type="caution">
    <text evidence="9">The sequence shown here is derived from an EMBL/GenBank/DDBJ whole genome shotgun (WGS) entry which is preliminary data.</text>
</comment>
<dbReference type="SMART" id="SM00387">
    <property type="entry name" value="HATPase_c"/>
    <property type="match status" value="1"/>
</dbReference>
<dbReference type="InterPro" id="IPR000719">
    <property type="entry name" value="Prot_kinase_dom"/>
</dbReference>
<dbReference type="CDD" id="cd00082">
    <property type="entry name" value="HisKA"/>
    <property type="match status" value="1"/>
</dbReference>
<dbReference type="Pfam" id="PF13191">
    <property type="entry name" value="AAA_16"/>
    <property type="match status" value="1"/>
</dbReference>
<protein>
    <recommendedName>
        <fullName evidence="2">histidine kinase</fullName>
        <ecNumber evidence="2">2.7.13.3</ecNumber>
    </recommendedName>
</protein>
<dbReference type="Pfam" id="PF00069">
    <property type="entry name" value="Pkinase"/>
    <property type="match status" value="1"/>
</dbReference>
<dbReference type="InterPro" id="IPR027417">
    <property type="entry name" value="P-loop_NTPase"/>
</dbReference>
<evidence type="ECO:0000256" key="5">
    <source>
        <dbReference type="ARBA" id="ARBA00023012"/>
    </source>
</evidence>
<evidence type="ECO:0000313" key="10">
    <source>
        <dbReference type="Proteomes" id="UP001576780"/>
    </source>
</evidence>
<dbReference type="InterPro" id="IPR003661">
    <property type="entry name" value="HisK_dim/P_dom"/>
</dbReference>
<dbReference type="Gene3D" id="1.10.510.10">
    <property type="entry name" value="Transferase(Phosphotransferase) domain 1"/>
    <property type="match status" value="1"/>
</dbReference>
<dbReference type="InterPro" id="IPR029016">
    <property type="entry name" value="GAF-like_dom_sf"/>
</dbReference>
<dbReference type="InterPro" id="IPR036097">
    <property type="entry name" value="HisK_dim/P_sf"/>
</dbReference>
<dbReference type="SMART" id="SM00065">
    <property type="entry name" value="GAF"/>
    <property type="match status" value="1"/>
</dbReference>
<comment type="catalytic activity">
    <reaction evidence="1">
        <text>ATP + protein L-histidine = ADP + protein N-phospho-L-histidine.</text>
        <dbReference type="EC" id="2.7.13.3"/>
    </reaction>
</comment>
<dbReference type="SUPFAM" id="SSF55781">
    <property type="entry name" value="GAF domain-like"/>
    <property type="match status" value="1"/>
</dbReference>